<keyword evidence="4" id="KW-0804">Transcription</keyword>
<evidence type="ECO:0000313" key="8">
    <source>
        <dbReference type="EMBL" id="PSR94723.1"/>
    </source>
</evidence>
<dbReference type="InterPro" id="IPR001005">
    <property type="entry name" value="SANT/Myb"/>
</dbReference>
<reference evidence="9" key="2">
    <citation type="journal article" date="2018" name="BMC Genomics">
        <title>A manually annotated Actinidia chinensis var. chinensis (kiwifruit) genome highlights the challenges associated with draft genomes and gene prediction in plants.</title>
        <authorList>
            <person name="Pilkington S.M."/>
            <person name="Crowhurst R."/>
            <person name="Hilario E."/>
            <person name="Nardozza S."/>
            <person name="Fraser L."/>
            <person name="Peng Y."/>
            <person name="Gunaseelan K."/>
            <person name="Simpson R."/>
            <person name="Tahir J."/>
            <person name="Deroles S.C."/>
            <person name="Templeton K."/>
            <person name="Luo Z."/>
            <person name="Davy M."/>
            <person name="Cheng C."/>
            <person name="McNeilage M."/>
            <person name="Scaglione D."/>
            <person name="Liu Y."/>
            <person name="Zhang Q."/>
            <person name="Datson P."/>
            <person name="De Silva N."/>
            <person name="Gardiner S.E."/>
            <person name="Bassett H."/>
            <person name="Chagne D."/>
            <person name="McCallum J."/>
            <person name="Dzierzon H."/>
            <person name="Deng C."/>
            <person name="Wang Y.Y."/>
            <person name="Barron L."/>
            <person name="Manako K."/>
            <person name="Bowen J."/>
            <person name="Foster T.M."/>
            <person name="Erridge Z.A."/>
            <person name="Tiffin H."/>
            <person name="Waite C.N."/>
            <person name="Davies K.M."/>
            <person name="Grierson E.P."/>
            <person name="Laing W.A."/>
            <person name="Kirk R."/>
            <person name="Chen X."/>
            <person name="Wood M."/>
            <person name="Montefiori M."/>
            <person name="Brummell D.A."/>
            <person name="Schwinn K.E."/>
            <person name="Catanach A."/>
            <person name="Fullerton C."/>
            <person name="Li D."/>
            <person name="Meiyalaghan S."/>
            <person name="Nieuwenhuizen N."/>
            <person name="Read N."/>
            <person name="Prakash R."/>
            <person name="Hunter D."/>
            <person name="Zhang H."/>
            <person name="McKenzie M."/>
            <person name="Knabel M."/>
            <person name="Harris A."/>
            <person name="Allan A.C."/>
            <person name="Gleave A."/>
            <person name="Chen A."/>
            <person name="Janssen B.J."/>
            <person name="Plunkett B."/>
            <person name="Ampomah-Dwamena C."/>
            <person name="Voogd C."/>
            <person name="Leif D."/>
            <person name="Lafferty D."/>
            <person name="Souleyre E.J.F."/>
            <person name="Varkonyi-Gasic E."/>
            <person name="Gambi F."/>
            <person name="Hanley J."/>
            <person name="Yao J.L."/>
            <person name="Cheung J."/>
            <person name="David K.M."/>
            <person name="Warren B."/>
            <person name="Marsh K."/>
            <person name="Snowden K.C."/>
            <person name="Lin-Wang K."/>
            <person name="Brian L."/>
            <person name="Martinez-Sanchez M."/>
            <person name="Wang M."/>
            <person name="Ileperuma N."/>
            <person name="Macnee N."/>
            <person name="Campin R."/>
            <person name="McAtee P."/>
            <person name="Drummond R.S.M."/>
            <person name="Espley R.V."/>
            <person name="Ireland H.S."/>
            <person name="Wu R."/>
            <person name="Atkinson R.G."/>
            <person name="Karunairetnam S."/>
            <person name="Bulley S."/>
            <person name="Chunkath S."/>
            <person name="Hanley Z."/>
            <person name="Storey R."/>
            <person name="Thrimawithana A.H."/>
            <person name="Thomson S."/>
            <person name="David C."/>
            <person name="Testolin R."/>
            <person name="Huang H."/>
            <person name="Hellens R.P."/>
            <person name="Schaffer R.J."/>
        </authorList>
    </citation>
    <scope>NUCLEOTIDE SEQUENCE [LARGE SCALE GENOMIC DNA]</scope>
    <source>
        <strain evidence="9">cv. Red5</strain>
    </source>
</reference>
<proteinExistence type="predicted"/>
<dbReference type="PROSITE" id="PS50090">
    <property type="entry name" value="MYB_LIKE"/>
    <property type="match status" value="2"/>
</dbReference>
<feature type="domain" description="HTH myb-type" evidence="7">
    <location>
        <begin position="62"/>
        <end position="116"/>
    </location>
</feature>
<dbReference type="InterPro" id="IPR009057">
    <property type="entry name" value="Homeodomain-like_sf"/>
</dbReference>
<dbReference type="EMBL" id="NKQK01000023">
    <property type="protein sequence ID" value="PSR94723.1"/>
    <property type="molecule type" value="Genomic_DNA"/>
</dbReference>
<keyword evidence="3" id="KW-0238">DNA-binding</keyword>
<keyword evidence="2" id="KW-0805">Transcription regulation</keyword>
<evidence type="ECO:0000313" key="9">
    <source>
        <dbReference type="Proteomes" id="UP000241394"/>
    </source>
</evidence>
<evidence type="ECO:0000256" key="3">
    <source>
        <dbReference type="ARBA" id="ARBA00023125"/>
    </source>
</evidence>
<comment type="caution">
    <text evidence="8">The sequence shown here is derived from an EMBL/GenBank/DDBJ whole genome shotgun (WGS) entry which is preliminary data.</text>
</comment>
<feature type="domain" description="HTH myb-type" evidence="7">
    <location>
        <begin position="9"/>
        <end position="61"/>
    </location>
</feature>
<organism evidence="8 9">
    <name type="scientific">Actinidia chinensis var. chinensis</name>
    <name type="common">Chinese soft-hair kiwi</name>
    <dbReference type="NCBI Taxonomy" id="1590841"/>
    <lineage>
        <taxon>Eukaryota</taxon>
        <taxon>Viridiplantae</taxon>
        <taxon>Streptophyta</taxon>
        <taxon>Embryophyta</taxon>
        <taxon>Tracheophyta</taxon>
        <taxon>Spermatophyta</taxon>
        <taxon>Magnoliopsida</taxon>
        <taxon>eudicotyledons</taxon>
        <taxon>Gunneridae</taxon>
        <taxon>Pentapetalae</taxon>
        <taxon>asterids</taxon>
        <taxon>Ericales</taxon>
        <taxon>Actinidiaceae</taxon>
        <taxon>Actinidia</taxon>
    </lineage>
</organism>
<dbReference type="Gramene" id="PSR94723">
    <property type="protein sequence ID" value="PSR94723"/>
    <property type="gene ID" value="CEY00_Acc25477"/>
</dbReference>
<keyword evidence="5" id="KW-0539">Nucleus</keyword>
<dbReference type="PANTHER" id="PTHR47999:SF6">
    <property type="entry name" value="MYB-RELATED PROTEIN P"/>
    <property type="match status" value="1"/>
</dbReference>
<evidence type="ECO:0000256" key="4">
    <source>
        <dbReference type="ARBA" id="ARBA00023163"/>
    </source>
</evidence>
<dbReference type="CDD" id="cd00167">
    <property type="entry name" value="SANT"/>
    <property type="match status" value="2"/>
</dbReference>
<accession>A0A2R6PP19</accession>
<dbReference type="PROSITE" id="PS51294">
    <property type="entry name" value="HTH_MYB"/>
    <property type="match status" value="2"/>
</dbReference>
<evidence type="ECO:0000256" key="1">
    <source>
        <dbReference type="ARBA" id="ARBA00004123"/>
    </source>
</evidence>
<feature type="domain" description="Myb-like" evidence="6">
    <location>
        <begin position="62"/>
        <end position="112"/>
    </location>
</feature>
<dbReference type="FunCoup" id="A0A2R6PP19">
    <property type="interactions" value="572"/>
</dbReference>
<dbReference type="SUPFAM" id="SSF46689">
    <property type="entry name" value="Homeodomain-like"/>
    <property type="match status" value="1"/>
</dbReference>
<dbReference type="GO" id="GO:0003677">
    <property type="term" value="F:DNA binding"/>
    <property type="evidence" value="ECO:0007669"/>
    <property type="project" value="UniProtKB-KW"/>
</dbReference>
<evidence type="ECO:0000256" key="5">
    <source>
        <dbReference type="ARBA" id="ARBA00023242"/>
    </source>
</evidence>
<dbReference type="FunFam" id="1.10.10.60:FF:000121">
    <property type="entry name" value="Myb transcription factor"/>
    <property type="match status" value="1"/>
</dbReference>
<dbReference type="Proteomes" id="UP000241394">
    <property type="component" value="Chromosome LG23"/>
</dbReference>
<gene>
    <name evidence="8" type="ORF">CEY00_Acc25477</name>
</gene>
<evidence type="ECO:0000256" key="2">
    <source>
        <dbReference type="ARBA" id="ARBA00023015"/>
    </source>
</evidence>
<name>A0A2R6PP19_ACTCC</name>
<evidence type="ECO:0000259" key="7">
    <source>
        <dbReference type="PROSITE" id="PS51294"/>
    </source>
</evidence>
<sequence length="375" mass="41935">MGRVPCCEKVGLKRGRWTAEEDEKLTNYILANGEGGWRSLPKNAGLLRCGKSCRLRWINYLRTDLKRGNISAEEEEIIIRLHATLGNRWSLIAGQLSGRTDNEIKNYWNSHLSRKIYSFRRPRYEALPPLTVDLSKSSVASKRKGGRTSRANMKKNKTYSIVSNKVPKLANEAAVASKISNIITNEVPKLTNEPVVPMPCTPTLDQGHGKYLEEAESGSCSMVSCSEDGENQVLATYEWLEGDIFYNYEIMGAELVDDSHGAMFFGDVTEGGAAVISEETEGGFTHTAITSEELEPNGEIGEQNCSSTSTNLCIGEGNWDWDWDWDWDWNDVVQGDDLWGEEENVLSCLWEDDNGEGEISVSSEKQGAMVEWFFS</sequence>
<dbReference type="OMA" id="FTHTAIT"/>
<dbReference type="InParanoid" id="A0A2R6PP19"/>
<dbReference type="Pfam" id="PF00249">
    <property type="entry name" value="Myb_DNA-binding"/>
    <property type="match status" value="2"/>
</dbReference>
<dbReference type="InterPro" id="IPR015495">
    <property type="entry name" value="Myb_TF_plants"/>
</dbReference>
<dbReference type="PANTHER" id="PTHR47999">
    <property type="entry name" value="TRANSCRIPTION FACTOR MYB8-RELATED-RELATED"/>
    <property type="match status" value="1"/>
</dbReference>
<dbReference type="Gene3D" id="1.10.10.60">
    <property type="entry name" value="Homeodomain-like"/>
    <property type="match status" value="2"/>
</dbReference>
<comment type="subcellular location">
    <subcellularLocation>
        <location evidence="1">Nucleus</location>
    </subcellularLocation>
</comment>
<dbReference type="OrthoDB" id="2143914at2759"/>
<dbReference type="GO" id="GO:0005634">
    <property type="term" value="C:nucleus"/>
    <property type="evidence" value="ECO:0007669"/>
    <property type="project" value="UniProtKB-SubCell"/>
</dbReference>
<dbReference type="SMART" id="SM00717">
    <property type="entry name" value="SANT"/>
    <property type="match status" value="2"/>
</dbReference>
<keyword evidence="9" id="KW-1185">Reference proteome</keyword>
<feature type="domain" description="Myb-like" evidence="6">
    <location>
        <begin position="9"/>
        <end position="61"/>
    </location>
</feature>
<reference evidence="8 9" key="1">
    <citation type="submission" date="2017-07" db="EMBL/GenBank/DDBJ databases">
        <title>An improved, manually edited Actinidia chinensis var. chinensis (kiwifruit) genome highlights the challenges associated with draft genomes and gene prediction in plants.</title>
        <authorList>
            <person name="Pilkington S."/>
            <person name="Crowhurst R."/>
            <person name="Hilario E."/>
            <person name="Nardozza S."/>
            <person name="Fraser L."/>
            <person name="Peng Y."/>
            <person name="Gunaseelan K."/>
            <person name="Simpson R."/>
            <person name="Tahir J."/>
            <person name="Deroles S."/>
            <person name="Templeton K."/>
            <person name="Luo Z."/>
            <person name="Davy M."/>
            <person name="Cheng C."/>
            <person name="Mcneilage M."/>
            <person name="Scaglione D."/>
            <person name="Liu Y."/>
            <person name="Zhang Q."/>
            <person name="Datson P."/>
            <person name="De Silva N."/>
            <person name="Gardiner S."/>
            <person name="Bassett H."/>
            <person name="Chagne D."/>
            <person name="Mccallum J."/>
            <person name="Dzierzon H."/>
            <person name="Deng C."/>
            <person name="Wang Y.-Y."/>
            <person name="Barron N."/>
            <person name="Manako K."/>
            <person name="Bowen J."/>
            <person name="Foster T."/>
            <person name="Erridge Z."/>
            <person name="Tiffin H."/>
            <person name="Waite C."/>
            <person name="Davies K."/>
            <person name="Grierson E."/>
            <person name="Laing W."/>
            <person name="Kirk R."/>
            <person name="Chen X."/>
            <person name="Wood M."/>
            <person name="Montefiori M."/>
            <person name="Brummell D."/>
            <person name="Schwinn K."/>
            <person name="Catanach A."/>
            <person name="Fullerton C."/>
            <person name="Li D."/>
            <person name="Meiyalaghan S."/>
            <person name="Nieuwenhuizen N."/>
            <person name="Read N."/>
            <person name="Prakash R."/>
            <person name="Hunter D."/>
            <person name="Zhang H."/>
            <person name="Mckenzie M."/>
            <person name="Knabel M."/>
            <person name="Harris A."/>
            <person name="Allan A."/>
            <person name="Chen A."/>
            <person name="Janssen B."/>
            <person name="Plunkett B."/>
            <person name="Dwamena C."/>
            <person name="Voogd C."/>
            <person name="Leif D."/>
            <person name="Lafferty D."/>
            <person name="Souleyre E."/>
            <person name="Varkonyi-Gasic E."/>
            <person name="Gambi F."/>
            <person name="Hanley J."/>
            <person name="Yao J.-L."/>
            <person name="Cheung J."/>
            <person name="David K."/>
            <person name="Warren B."/>
            <person name="Marsh K."/>
            <person name="Snowden K."/>
            <person name="Lin-Wang K."/>
            <person name="Brian L."/>
            <person name="Martinez-Sanchez M."/>
            <person name="Wang M."/>
            <person name="Ileperuma N."/>
            <person name="Macnee N."/>
            <person name="Campin R."/>
            <person name="Mcatee P."/>
            <person name="Drummond R."/>
            <person name="Espley R."/>
            <person name="Ireland H."/>
            <person name="Wu R."/>
            <person name="Atkinson R."/>
            <person name="Karunairetnam S."/>
            <person name="Bulley S."/>
            <person name="Chunkath S."/>
            <person name="Hanley Z."/>
            <person name="Storey R."/>
            <person name="Thrimawithana A."/>
            <person name="Thomson S."/>
            <person name="David C."/>
            <person name="Testolin R."/>
        </authorList>
    </citation>
    <scope>NUCLEOTIDE SEQUENCE [LARGE SCALE GENOMIC DNA]</scope>
    <source>
        <strain evidence="9">cv. Red5</strain>
        <tissue evidence="8">Young leaf</tissue>
    </source>
</reference>
<dbReference type="AlphaFoldDB" id="A0A2R6PP19"/>
<protein>
    <submittedName>
        <fullName evidence="8">Myb-related protein like</fullName>
    </submittedName>
</protein>
<dbReference type="STRING" id="1590841.A0A2R6PP19"/>
<evidence type="ECO:0000259" key="6">
    <source>
        <dbReference type="PROSITE" id="PS50090"/>
    </source>
</evidence>
<dbReference type="InterPro" id="IPR017930">
    <property type="entry name" value="Myb_dom"/>
</dbReference>